<evidence type="ECO:0000256" key="4">
    <source>
        <dbReference type="ARBA" id="ARBA00023136"/>
    </source>
</evidence>
<dbReference type="GO" id="GO:0008611">
    <property type="term" value="P:ether lipid biosynthetic process"/>
    <property type="evidence" value="ECO:0000318"/>
    <property type="project" value="GO_Central"/>
</dbReference>
<dbReference type="SMART" id="SM00563">
    <property type="entry name" value="PlsC"/>
    <property type="match status" value="1"/>
</dbReference>
<dbReference type="InterPro" id="IPR041728">
    <property type="entry name" value="GPAT/DHAPAT_LPLAT"/>
</dbReference>
<dbReference type="CTD" id="20214666"/>
<dbReference type="GeneID" id="20214666"/>
<evidence type="ECO:0000313" key="9">
    <source>
        <dbReference type="Proteomes" id="UP000015101"/>
    </source>
</evidence>
<evidence type="ECO:0000256" key="3">
    <source>
        <dbReference type="ARBA" id="ARBA00022679"/>
    </source>
</evidence>
<dbReference type="EnsemblMetazoa" id="HelroT71793">
    <property type="protein sequence ID" value="HelroP71793"/>
    <property type="gene ID" value="HelroG71793"/>
</dbReference>
<keyword evidence="4" id="KW-0472">Membrane</keyword>
<dbReference type="GO" id="GO:0016287">
    <property type="term" value="F:glycerone-phosphate O-acyltransferase activity"/>
    <property type="evidence" value="ECO:0000318"/>
    <property type="project" value="GO_Central"/>
</dbReference>
<dbReference type="PANTHER" id="PTHR12563">
    <property type="entry name" value="GLYCEROL-3-PHOSPHATE ACYLTRANSFERASE"/>
    <property type="match status" value="1"/>
</dbReference>
<gene>
    <name evidence="8" type="primary">20214666</name>
    <name evidence="7" type="ORF">HELRODRAFT_71793</name>
</gene>
<dbReference type="InterPro" id="IPR002123">
    <property type="entry name" value="Plipid/glycerol_acylTrfase"/>
</dbReference>
<keyword evidence="3" id="KW-0808">Transferase</keyword>
<dbReference type="AlphaFoldDB" id="T1G0R8"/>
<evidence type="ECO:0000256" key="1">
    <source>
        <dbReference type="ARBA" id="ARBA00004184"/>
    </source>
</evidence>
<dbReference type="SUPFAM" id="SSF69593">
    <property type="entry name" value="Glycerol-3-phosphate (1)-acyltransferase"/>
    <property type="match status" value="1"/>
</dbReference>
<dbReference type="Pfam" id="PF19277">
    <property type="entry name" value="GPAT_C"/>
    <property type="match status" value="1"/>
</dbReference>
<comment type="similarity">
    <text evidence="2">Belongs to the GPAT/DAPAT family.</text>
</comment>
<dbReference type="Pfam" id="PF01553">
    <property type="entry name" value="Acyltransferase"/>
    <property type="match status" value="1"/>
</dbReference>
<evidence type="ECO:0000256" key="2">
    <source>
        <dbReference type="ARBA" id="ARBA00007937"/>
    </source>
</evidence>
<sequence length="506" mass="57946">KDGYRDILQERRGDLDLGFTFKSFHNVPTYKYHSPRNYSKLKTDVLSSDRLKYTIERLSGEDKVKEALLRKEAELMYTDMAHLLNLKGVRTMAFMAIKVFKALFRRVYVNEEGVNRLQHIMQEYPVVLMPTHRSYMDFVLVTFVCYHYNLPVPAVAAAMDFKGMKLMGWLLQNCGAFYIRRSFGSDHLYWAIFTEYVQTQLKNGDHPLEFFIEGTRSRTNKSYIPKIGMLAASLESYFKAELPDVMIVPVSLTFDRIVEESLYAFELLGIPKPRESTSGLLKARKILSEDFGSVHIHIGEAISIRQVSDGKIDRVSHALEPRYINSLSGDEQILITNLAYQIVKQQQRQFIIPPGTLLATVFIQHAARGLHINELSKKVDWLKRQACNLGAYVDWPGNVSLMNVIHMCLRLHKNILKLNEQDVSSSSQSSSSSPSHPLNSSSLLLDASNYLMLASYRNHVTHLFVDVAMVMMAIKSRSKHCRELSLGAILFLKFFFSSFHCNMKTT</sequence>
<dbReference type="KEGG" id="hro:HELRODRAFT_71793"/>
<dbReference type="Proteomes" id="UP000015101">
    <property type="component" value="Unassembled WGS sequence"/>
</dbReference>
<proteinExistence type="inferred from homology"/>
<keyword evidence="5" id="KW-0012">Acyltransferase</keyword>
<accession>T1G0R8</accession>
<comment type="subcellular location">
    <subcellularLocation>
        <location evidence="1">Endomembrane system</location>
        <topology evidence="1">Peripheral membrane protein</topology>
    </subcellularLocation>
</comment>
<dbReference type="STRING" id="6412.T1G0R8"/>
<reference evidence="9" key="1">
    <citation type="submission" date="2012-12" db="EMBL/GenBank/DDBJ databases">
        <authorList>
            <person name="Hellsten U."/>
            <person name="Grimwood J."/>
            <person name="Chapman J.A."/>
            <person name="Shapiro H."/>
            <person name="Aerts A."/>
            <person name="Otillar R.P."/>
            <person name="Terry A.Y."/>
            <person name="Boore J.L."/>
            <person name="Simakov O."/>
            <person name="Marletaz F."/>
            <person name="Cho S.-J."/>
            <person name="Edsinger-Gonzales E."/>
            <person name="Havlak P."/>
            <person name="Kuo D.-H."/>
            <person name="Larsson T."/>
            <person name="Lv J."/>
            <person name="Arendt D."/>
            <person name="Savage R."/>
            <person name="Osoegawa K."/>
            <person name="de Jong P."/>
            <person name="Lindberg D.R."/>
            <person name="Seaver E.C."/>
            <person name="Weisblat D.A."/>
            <person name="Putnam N.H."/>
            <person name="Grigoriev I.V."/>
            <person name="Rokhsar D.S."/>
        </authorList>
    </citation>
    <scope>NUCLEOTIDE SEQUENCE</scope>
</reference>
<reference evidence="8" key="3">
    <citation type="submission" date="2015-06" db="UniProtKB">
        <authorList>
            <consortium name="EnsemblMetazoa"/>
        </authorList>
    </citation>
    <scope>IDENTIFICATION</scope>
</reference>
<keyword evidence="9" id="KW-1185">Reference proteome</keyword>
<dbReference type="GO" id="GO:0012505">
    <property type="term" value="C:endomembrane system"/>
    <property type="evidence" value="ECO:0007669"/>
    <property type="project" value="UniProtKB-SubCell"/>
</dbReference>
<evidence type="ECO:0000313" key="7">
    <source>
        <dbReference type="EMBL" id="ESO11661.1"/>
    </source>
</evidence>
<dbReference type="OrthoDB" id="10255570at2759"/>
<dbReference type="InterPro" id="IPR045520">
    <property type="entry name" value="GPAT/DHAPAT_C"/>
</dbReference>
<feature type="domain" description="Phospholipid/glycerol acyltransferase" evidence="6">
    <location>
        <begin position="126"/>
        <end position="255"/>
    </location>
</feature>
<dbReference type="eggNOG" id="KOG3730">
    <property type="taxonomic scope" value="Eukaryota"/>
</dbReference>
<dbReference type="EMBL" id="KB095812">
    <property type="protein sequence ID" value="ESO11661.1"/>
    <property type="molecule type" value="Genomic_DNA"/>
</dbReference>
<protein>
    <recommendedName>
        <fullName evidence="6">Phospholipid/glycerol acyltransferase domain-containing protein</fullName>
    </recommendedName>
</protein>
<dbReference type="RefSeq" id="XP_009010149.1">
    <property type="nucleotide sequence ID" value="XM_009011901.1"/>
</dbReference>
<dbReference type="InterPro" id="IPR022284">
    <property type="entry name" value="GPAT/DHAPAT"/>
</dbReference>
<dbReference type="OMA" id="MTREFKP"/>
<dbReference type="EMBL" id="AMQM01002511">
    <property type="status" value="NOT_ANNOTATED_CDS"/>
    <property type="molecule type" value="Genomic_DNA"/>
</dbReference>
<evidence type="ECO:0000259" key="6">
    <source>
        <dbReference type="SMART" id="SM00563"/>
    </source>
</evidence>
<dbReference type="HOGENOM" id="CLU_017332_0_0_1"/>
<dbReference type="GO" id="GO:0005778">
    <property type="term" value="C:peroxisomal membrane"/>
    <property type="evidence" value="ECO:0000318"/>
    <property type="project" value="GO_Central"/>
</dbReference>
<reference evidence="7 9" key="2">
    <citation type="journal article" date="2013" name="Nature">
        <title>Insights into bilaterian evolution from three spiralian genomes.</title>
        <authorList>
            <person name="Simakov O."/>
            <person name="Marletaz F."/>
            <person name="Cho S.J."/>
            <person name="Edsinger-Gonzales E."/>
            <person name="Havlak P."/>
            <person name="Hellsten U."/>
            <person name="Kuo D.H."/>
            <person name="Larsson T."/>
            <person name="Lv J."/>
            <person name="Arendt D."/>
            <person name="Savage R."/>
            <person name="Osoegawa K."/>
            <person name="de Jong P."/>
            <person name="Grimwood J."/>
            <person name="Chapman J.A."/>
            <person name="Shapiro H."/>
            <person name="Aerts A."/>
            <person name="Otillar R.P."/>
            <person name="Terry A.Y."/>
            <person name="Boore J.L."/>
            <person name="Grigoriev I.V."/>
            <person name="Lindberg D.R."/>
            <person name="Seaver E.C."/>
            <person name="Weisblat D.A."/>
            <person name="Putnam N.H."/>
            <person name="Rokhsar D.S."/>
        </authorList>
    </citation>
    <scope>NUCLEOTIDE SEQUENCE</scope>
</reference>
<dbReference type="InParanoid" id="T1G0R8"/>
<dbReference type="CDD" id="cd07993">
    <property type="entry name" value="LPLAT_DHAPAT-like"/>
    <property type="match status" value="1"/>
</dbReference>
<organism evidence="8 9">
    <name type="scientific">Helobdella robusta</name>
    <name type="common">Californian leech</name>
    <dbReference type="NCBI Taxonomy" id="6412"/>
    <lineage>
        <taxon>Eukaryota</taxon>
        <taxon>Metazoa</taxon>
        <taxon>Spiralia</taxon>
        <taxon>Lophotrochozoa</taxon>
        <taxon>Annelida</taxon>
        <taxon>Clitellata</taxon>
        <taxon>Hirudinea</taxon>
        <taxon>Rhynchobdellida</taxon>
        <taxon>Glossiphoniidae</taxon>
        <taxon>Helobdella</taxon>
    </lineage>
</organism>
<evidence type="ECO:0000313" key="8">
    <source>
        <dbReference type="EnsemblMetazoa" id="HelroP71793"/>
    </source>
</evidence>
<evidence type="ECO:0000256" key="5">
    <source>
        <dbReference type="ARBA" id="ARBA00023315"/>
    </source>
</evidence>
<name>T1G0R8_HELRO</name>
<dbReference type="PANTHER" id="PTHR12563:SF17">
    <property type="entry name" value="DIHYDROXYACETONE PHOSPHATE ACYLTRANSFERASE"/>
    <property type="match status" value="1"/>
</dbReference>